<comment type="catalytic activity">
    <reaction evidence="3">
        <text>L-seryl-[protein] + ATP = O-phospho-L-seryl-[protein] + ADP + H(+)</text>
        <dbReference type="Rhea" id="RHEA:17989"/>
        <dbReference type="Rhea" id="RHEA-COMP:9863"/>
        <dbReference type="Rhea" id="RHEA-COMP:11604"/>
        <dbReference type="ChEBI" id="CHEBI:15378"/>
        <dbReference type="ChEBI" id="CHEBI:29999"/>
        <dbReference type="ChEBI" id="CHEBI:30616"/>
        <dbReference type="ChEBI" id="CHEBI:83421"/>
        <dbReference type="ChEBI" id="CHEBI:456216"/>
        <dbReference type="EC" id="2.7.11.1"/>
    </reaction>
</comment>
<dbReference type="InterPro" id="IPR011009">
    <property type="entry name" value="Kinase-like_dom_sf"/>
</dbReference>
<evidence type="ECO:0000256" key="2">
    <source>
        <dbReference type="ARBA" id="ARBA00047899"/>
    </source>
</evidence>
<dbReference type="PANTHER" id="PTHR38248">
    <property type="entry name" value="FUNK1 6"/>
    <property type="match status" value="1"/>
</dbReference>
<accession>A0A1Y2DVP9</accession>
<dbReference type="STRING" id="1141098.A0A1Y2DVP9"/>
<dbReference type="InParanoid" id="A0A1Y2DVP9"/>
<evidence type="ECO:0000313" key="7">
    <source>
        <dbReference type="Proteomes" id="UP000193689"/>
    </source>
</evidence>
<dbReference type="Gene3D" id="1.10.510.10">
    <property type="entry name" value="Transferase(Phosphotransferase) domain 1"/>
    <property type="match status" value="1"/>
</dbReference>
<dbReference type="GO" id="GO:0004674">
    <property type="term" value="F:protein serine/threonine kinase activity"/>
    <property type="evidence" value="ECO:0007669"/>
    <property type="project" value="UniProtKB-EC"/>
</dbReference>
<organism evidence="6 7">
    <name type="scientific">Pseudomassariella vexata</name>
    <dbReference type="NCBI Taxonomy" id="1141098"/>
    <lineage>
        <taxon>Eukaryota</taxon>
        <taxon>Fungi</taxon>
        <taxon>Dikarya</taxon>
        <taxon>Ascomycota</taxon>
        <taxon>Pezizomycotina</taxon>
        <taxon>Sordariomycetes</taxon>
        <taxon>Xylariomycetidae</taxon>
        <taxon>Amphisphaeriales</taxon>
        <taxon>Pseudomassariaceae</taxon>
        <taxon>Pseudomassariella</taxon>
    </lineage>
</organism>
<name>A0A1Y2DVP9_9PEZI</name>
<dbReference type="AlphaFoldDB" id="A0A1Y2DVP9"/>
<reference evidence="6 7" key="1">
    <citation type="submission" date="2016-07" db="EMBL/GenBank/DDBJ databases">
        <title>Pervasive Adenine N6-methylation of Active Genes in Fungi.</title>
        <authorList>
            <consortium name="DOE Joint Genome Institute"/>
            <person name="Mondo S.J."/>
            <person name="Dannebaum R.O."/>
            <person name="Kuo R.C."/>
            <person name="Labutti K."/>
            <person name="Haridas S."/>
            <person name="Kuo A."/>
            <person name="Salamov A."/>
            <person name="Ahrendt S.R."/>
            <person name="Lipzen A."/>
            <person name="Sullivan W."/>
            <person name="Andreopoulos W.B."/>
            <person name="Clum A."/>
            <person name="Lindquist E."/>
            <person name="Daum C."/>
            <person name="Ramamoorthy G.K."/>
            <person name="Gryganskyi A."/>
            <person name="Culley D."/>
            <person name="Magnuson J.K."/>
            <person name="James T.Y."/>
            <person name="O'Malley M.A."/>
            <person name="Stajich J.E."/>
            <person name="Spatafora J.W."/>
            <person name="Visel A."/>
            <person name="Grigoriev I.V."/>
        </authorList>
    </citation>
    <scope>NUCLEOTIDE SEQUENCE [LARGE SCALE GENOMIC DNA]</scope>
    <source>
        <strain evidence="6 7">CBS 129021</strain>
    </source>
</reference>
<evidence type="ECO:0000256" key="1">
    <source>
        <dbReference type="ARBA" id="ARBA00012513"/>
    </source>
</evidence>
<evidence type="ECO:0000256" key="4">
    <source>
        <dbReference type="SAM" id="MobiDB-lite"/>
    </source>
</evidence>
<proteinExistence type="predicted"/>
<evidence type="ECO:0000313" key="6">
    <source>
        <dbReference type="EMBL" id="ORY63372.1"/>
    </source>
</evidence>
<dbReference type="Pfam" id="PF17667">
    <property type="entry name" value="Pkinase_fungal"/>
    <property type="match status" value="1"/>
</dbReference>
<feature type="domain" description="Fungal-type protein kinase" evidence="5">
    <location>
        <begin position="291"/>
        <end position="603"/>
    </location>
</feature>
<sequence length="703" mass="79520">MDQAKSEIIQAHPIGKHLDAFCTLFDSQHTLYTLSDEDLQNLTIDVILALQGLRASRLLPSSRNGKNLFDDLSRLNSAVNSDSFDLTYIKPLLTAILAIYNSITESTPPSRLVASSIQYELGAMYVGVPRFYEAFFGGVAELETASEAIFKKCTAGTSPLFQEGWTGWPGDANETSVLSWLADFSEKLVTLAEDHRSTSTRRPLAQPHKSIEGSTVERKLDVGFVNNSKAGKDTRCKWSQILIPGELKSNPSADIAPKAWLDIGRHAKEVLAAQDTRRFILGCTLCGSLMRFVSTILGFLWMNEEELGFDPTIKAADDQRFILIERNNRKERLIIDELIIRPRCIAGRATTCWKAHLEEDPRIPLVIKDSWQYIERDEEGDLLREATDKGVINMARYYHHETVRVYDMDDDIQSSVRKGIDITSAKNYQPERSMPSLKNSTGDSSDTSRKRPFSQTNAPLPPSKRSCSASLTKFSLHTLPNRVRRRVILRDHGKPIYQASSRAALLAALEGCIKGHESLQQAGFLHRDISINNLMINEEEETHSWPSFLIDLDLAIKVQRDSVSGARGMTGTRAFMAIGKLIGEQNSYMHDLESFFWVLFWIFIHYDGPHKSRVNDRFEKWHYVDTEELAGIKFGVVASENIFRKTATKFFTEYYAPLIPWVNRLRRTVFPNGEGWTKANPEIYSSMKEILREAQKDPEVVGV</sequence>
<dbReference type="OrthoDB" id="5584477at2759"/>
<dbReference type="GeneID" id="63779213"/>
<evidence type="ECO:0000259" key="5">
    <source>
        <dbReference type="Pfam" id="PF17667"/>
    </source>
</evidence>
<comment type="caution">
    <text evidence="6">The sequence shown here is derived from an EMBL/GenBank/DDBJ whole genome shotgun (WGS) entry which is preliminary data.</text>
</comment>
<feature type="compositionally biased region" description="Polar residues" evidence="4">
    <location>
        <begin position="436"/>
        <end position="445"/>
    </location>
</feature>
<dbReference type="InterPro" id="IPR040976">
    <property type="entry name" value="Pkinase_fungal"/>
</dbReference>
<gene>
    <name evidence="6" type="ORF">BCR38DRAFT_475328</name>
</gene>
<dbReference type="InterPro" id="IPR008266">
    <property type="entry name" value="Tyr_kinase_AS"/>
</dbReference>
<dbReference type="EMBL" id="MCFJ01000008">
    <property type="protein sequence ID" value="ORY63372.1"/>
    <property type="molecule type" value="Genomic_DNA"/>
</dbReference>
<dbReference type="PANTHER" id="PTHR38248:SF2">
    <property type="entry name" value="FUNK1 11"/>
    <property type="match status" value="1"/>
</dbReference>
<feature type="region of interest" description="Disordered" evidence="4">
    <location>
        <begin position="421"/>
        <end position="467"/>
    </location>
</feature>
<protein>
    <recommendedName>
        <fullName evidence="1">non-specific serine/threonine protein kinase</fullName>
        <ecNumber evidence="1">2.7.11.1</ecNumber>
    </recommendedName>
</protein>
<dbReference type="EC" id="2.7.11.1" evidence="1"/>
<dbReference type="SUPFAM" id="SSF56112">
    <property type="entry name" value="Protein kinase-like (PK-like)"/>
    <property type="match status" value="1"/>
</dbReference>
<evidence type="ECO:0000256" key="3">
    <source>
        <dbReference type="ARBA" id="ARBA00048679"/>
    </source>
</evidence>
<dbReference type="Proteomes" id="UP000193689">
    <property type="component" value="Unassembled WGS sequence"/>
</dbReference>
<dbReference type="RefSeq" id="XP_040715029.1">
    <property type="nucleotide sequence ID" value="XM_040863001.1"/>
</dbReference>
<keyword evidence="7" id="KW-1185">Reference proteome</keyword>
<comment type="catalytic activity">
    <reaction evidence="2">
        <text>L-threonyl-[protein] + ATP = O-phospho-L-threonyl-[protein] + ADP + H(+)</text>
        <dbReference type="Rhea" id="RHEA:46608"/>
        <dbReference type="Rhea" id="RHEA-COMP:11060"/>
        <dbReference type="Rhea" id="RHEA-COMP:11605"/>
        <dbReference type="ChEBI" id="CHEBI:15378"/>
        <dbReference type="ChEBI" id="CHEBI:30013"/>
        <dbReference type="ChEBI" id="CHEBI:30616"/>
        <dbReference type="ChEBI" id="CHEBI:61977"/>
        <dbReference type="ChEBI" id="CHEBI:456216"/>
        <dbReference type="EC" id="2.7.11.1"/>
    </reaction>
</comment>
<dbReference type="PROSITE" id="PS00109">
    <property type="entry name" value="PROTEIN_KINASE_TYR"/>
    <property type="match status" value="1"/>
</dbReference>